<organism evidence="7 8">
    <name type="scientific">Flavobacterium aciduliphilum</name>
    <dbReference type="NCBI Taxonomy" id="1101402"/>
    <lineage>
        <taxon>Bacteria</taxon>
        <taxon>Pseudomonadati</taxon>
        <taxon>Bacteroidota</taxon>
        <taxon>Flavobacteriia</taxon>
        <taxon>Flavobacteriales</taxon>
        <taxon>Flavobacteriaceae</taxon>
        <taxon>Flavobacterium</taxon>
    </lineage>
</organism>
<sequence>MKPIDIICIGEVLIDFIGHEINTSINKTKDYHRFLGGSPTNVAVNASRLGMNAVLVAACGKDGLGDYILRKLKARQVNTSLINVTALAPTSVIFVSKSTETPDFIAYRQADGEIYETQLPDEILNQAKIFHTTCFALSKNPARNTILNRARKAKELGLQLSIDLNFSERIWPDRTEAKAVIKEFLANDPLVKVSEDDCFRLFGETKTESYIFEYFHQLGASTVCLTKGKEGVAVSDKEEGVMFQEAKKIQEVKDATGAGDAFWTGFLYAKIAQKSLEECITVAQNLAAIKLQTLGTLPENLDILKIIQAS</sequence>
<dbReference type="PANTHER" id="PTHR43085:SF57">
    <property type="entry name" value="CARBOHYDRATE KINASE PFKB DOMAIN-CONTAINING PROTEIN"/>
    <property type="match status" value="1"/>
</dbReference>
<dbReference type="AlphaFoldDB" id="A0A328YMS6"/>
<keyword evidence="8" id="KW-1185">Reference proteome</keyword>
<dbReference type="GO" id="GO:0005524">
    <property type="term" value="F:ATP binding"/>
    <property type="evidence" value="ECO:0007669"/>
    <property type="project" value="UniProtKB-KW"/>
</dbReference>
<dbReference type="SUPFAM" id="SSF53613">
    <property type="entry name" value="Ribokinase-like"/>
    <property type="match status" value="1"/>
</dbReference>
<accession>A0A328YMS6</accession>
<comment type="caution">
    <text evidence="7">The sequence shown here is derived from an EMBL/GenBank/DDBJ whole genome shotgun (WGS) entry which is preliminary data.</text>
</comment>
<evidence type="ECO:0000256" key="4">
    <source>
        <dbReference type="ARBA" id="ARBA00022777"/>
    </source>
</evidence>
<dbReference type="GO" id="GO:0016301">
    <property type="term" value="F:kinase activity"/>
    <property type="evidence" value="ECO:0007669"/>
    <property type="project" value="UniProtKB-KW"/>
</dbReference>
<dbReference type="InterPro" id="IPR023314">
    <property type="entry name" value="Myo_inos_IolC-like_sf"/>
</dbReference>
<dbReference type="EMBL" id="QLSZ01000008">
    <property type="protein sequence ID" value="RAR71386.1"/>
    <property type="molecule type" value="Genomic_DNA"/>
</dbReference>
<evidence type="ECO:0000256" key="5">
    <source>
        <dbReference type="ARBA" id="ARBA00022840"/>
    </source>
</evidence>
<dbReference type="Gene3D" id="2.20.150.10">
    <property type="entry name" value="putative 5-dehydro-2- deoxygluconokinase"/>
    <property type="match status" value="1"/>
</dbReference>
<reference evidence="7 8" key="1">
    <citation type="submission" date="2018-06" db="EMBL/GenBank/DDBJ databases">
        <title>Genomic Encyclopedia of Archaeal and Bacterial Type Strains, Phase II (KMG-II): from individual species to whole genera.</title>
        <authorList>
            <person name="Goeker M."/>
        </authorList>
    </citation>
    <scope>NUCLEOTIDE SEQUENCE [LARGE SCALE GENOMIC DNA]</scope>
    <source>
        <strain evidence="7 8">DSM 25663</strain>
    </source>
</reference>
<keyword evidence="5" id="KW-0067">ATP-binding</keyword>
<dbReference type="Gene3D" id="3.40.1190.20">
    <property type="match status" value="1"/>
</dbReference>
<dbReference type="InterPro" id="IPR050306">
    <property type="entry name" value="PfkB_Carbo_kinase"/>
</dbReference>
<dbReference type="RefSeq" id="WP_112113587.1">
    <property type="nucleotide sequence ID" value="NZ_QLSZ01000008.1"/>
</dbReference>
<evidence type="ECO:0000256" key="2">
    <source>
        <dbReference type="ARBA" id="ARBA00022679"/>
    </source>
</evidence>
<dbReference type="OrthoDB" id="9813569at2"/>
<dbReference type="PANTHER" id="PTHR43085">
    <property type="entry name" value="HEXOKINASE FAMILY MEMBER"/>
    <property type="match status" value="1"/>
</dbReference>
<name>A0A328YMS6_9FLAO</name>
<keyword evidence="2" id="KW-0808">Transferase</keyword>
<feature type="domain" description="Carbohydrate kinase PfkB" evidence="6">
    <location>
        <begin position="5"/>
        <end position="297"/>
    </location>
</feature>
<keyword evidence="4 7" id="KW-0418">Kinase</keyword>
<evidence type="ECO:0000313" key="8">
    <source>
        <dbReference type="Proteomes" id="UP000248840"/>
    </source>
</evidence>
<dbReference type="InterPro" id="IPR011611">
    <property type="entry name" value="PfkB_dom"/>
</dbReference>
<evidence type="ECO:0000259" key="6">
    <source>
        <dbReference type="Pfam" id="PF00294"/>
    </source>
</evidence>
<evidence type="ECO:0000256" key="1">
    <source>
        <dbReference type="ARBA" id="ARBA00010688"/>
    </source>
</evidence>
<gene>
    <name evidence="7" type="ORF">CLV55_108123</name>
</gene>
<dbReference type="Proteomes" id="UP000248840">
    <property type="component" value="Unassembled WGS sequence"/>
</dbReference>
<evidence type="ECO:0000313" key="7">
    <source>
        <dbReference type="EMBL" id="RAR71386.1"/>
    </source>
</evidence>
<protein>
    <submittedName>
        <fullName evidence="7">Fructokinase</fullName>
    </submittedName>
</protein>
<comment type="similarity">
    <text evidence="1">Belongs to the carbohydrate kinase PfkB family.</text>
</comment>
<dbReference type="Pfam" id="PF00294">
    <property type="entry name" value="PfkB"/>
    <property type="match status" value="1"/>
</dbReference>
<proteinExistence type="inferred from homology"/>
<dbReference type="InterPro" id="IPR029056">
    <property type="entry name" value="Ribokinase-like"/>
</dbReference>
<keyword evidence="3" id="KW-0547">Nucleotide-binding</keyword>
<evidence type="ECO:0000256" key="3">
    <source>
        <dbReference type="ARBA" id="ARBA00022741"/>
    </source>
</evidence>